<reference evidence="1" key="1">
    <citation type="submission" date="2022-06" db="EMBL/GenBank/DDBJ databases">
        <authorList>
            <person name="Ping M."/>
        </authorList>
    </citation>
    <scope>NUCLEOTIDE SEQUENCE</scope>
    <source>
        <strain evidence="1">JCM11759T</strain>
    </source>
</reference>
<name>A0ABY5DA20_9ACTN</name>
<sequence>MKLGVVSLGLLCEPIGGQARPSDEALSVAWLEPEEAIRAAPEDQEIRIADALSGSGPSIRVHDGTHLLASATESDLD</sequence>
<protein>
    <submittedName>
        <fullName evidence="1">Uncharacterized protein</fullName>
    </submittedName>
</protein>
<accession>A0ABY5DA20</accession>
<keyword evidence="2" id="KW-1185">Reference proteome</keyword>
<organism evidence="1 2">
    <name type="scientific">Nocardiopsis exhalans</name>
    <dbReference type="NCBI Taxonomy" id="163604"/>
    <lineage>
        <taxon>Bacteria</taxon>
        <taxon>Bacillati</taxon>
        <taxon>Actinomycetota</taxon>
        <taxon>Actinomycetes</taxon>
        <taxon>Streptosporangiales</taxon>
        <taxon>Nocardiopsidaceae</taxon>
        <taxon>Nocardiopsis</taxon>
    </lineage>
</organism>
<dbReference type="RefSeq" id="WP_254419134.1">
    <property type="nucleotide sequence ID" value="NZ_BAAAJB010000002.1"/>
</dbReference>
<evidence type="ECO:0000313" key="2">
    <source>
        <dbReference type="Proteomes" id="UP001055940"/>
    </source>
</evidence>
<gene>
    <name evidence="1" type="ORF">NE857_33020</name>
</gene>
<evidence type="ECO:0000313" key="1">
    <source>
        <dbReference type="EMBL" id="USY19992.1"/>
    </source>
</evidence>
<dbReference type="Proteomes" id="UP001055940">
    <property type="component" value="Chromosome"/>
</dbReference>
<proteinExistence type="predicted"/>
<dbReference type="EMBL" id="CP099837">
    <property type="protein sequence ID" value="USY19992.1"/>
    <property type="molecule type" value="Genomic_DNA"/>
</dbReference>